<name>A0ACD0NVM6_9BASI</name>
<organism evidence="1 2">
    <name type="scientific">Violaceomyces palustris</name>
    <dbReference type="NCBI Taxonomy" id="1673888"/>
    <lineage>
        <taxon>Eukaryota</taxon>
        <taxon>Fungi</taxon>
        <taxon>Dikarya</taxon>
        <taxon>Basidiomycota</taxon>
        <taxon>Ustilaginomycotina</taxon>
        <taxon>Ustilaginomycetes</taxon>
        <taxon>Violaceomycetales</taxon>
        <taxon>Violaceomycetaceae</taxon>
        <taxon>Violaceomyces</taxon>
    </lineage>
</organism>
<protein>
    <submittedName>
        <fullName evidence="1">Uncharacterized protein</fullName>
    </submittedName>
</protein>
<sequence>MNRCRWCSQRGTDSTSSVCACMPSISVFMGLDEEESAGCAFVRPPLARLLLLVCIFLVFQFPSSSFFPFSSHSKG</sequence>
<evidence type="ECO:0000313" key="1">
    <source>
        <dbReference type="EMBL" id="PWN49779.1"/>
    </source>
</evidence>
<gene>
    <name evidence="1" type="ORF">IE53DRAFT_128280</name>
</gene>
<proteinExistence type="predicted"/>
<evidence type="ECO:0000313" key="2">
    <source>
        <dbReference type="Proteomes" id="UP000245626"/>
    </source>
</evidence>
<accession>A0ACD0NVM6</accession>
<reference evidence="1 2" key="1">
    <citation type="journal article" date="2018" name="Mol. Biol. Evol.">
        <title>Broad Genomic Sampling Reveals a Smut Pathogenic Ancestry of the Fungal Clade Ustilaginomycotina.</title>
        <authorList>
            <person name="Kijpornyongpan T."/>
            <person name="Mondo S.J."/>
            <person name="Barry K."/>
            <person name="Sandor L."/>
            <person name="Lee J."/>
            <person name="Lipzen A."/>
            <person name="Pangilinan J."/>
            <person name="LaButti K."/>
            <person name="Hainaut M."/>
            <person name="Henrissat B."/>
            <person name="Grigoriev I.V."/>
            <person name="Spatafora J.W."/>
            <person name="Aime M.C."/>
        </authorList>
    </citation>
    <scope>NUCLEOTIDE SEQUENCE [LARGE SCALE GENOMIC DNA]</scope>
    <source>
        <strain evidence="1 2">SA 807</strain>
    </source>
</reference>
<dbReference type="EMBL" id="KZ820007">
    <property type="protein sequence ID" value="PWN49779.1"/>
    <property type="molecule type" value="Genomic_DNA"/>
</dbReference>
<dbReference type="Proteomes" id="UP000245626">
    <property type="component" value="Unassembled WGS sequence"/>
</dbReference>
<keyword evidence="2" id="KW-1185">Reference proteome</keyword>